<evidence type="ECO:0000313" key="3">
    <source>
        <dbReference type="Proteomes" id="UP001195724"/>
    </source>
</evidence>
<feature type="transmembrane region" description="Helical" evidence="1">
    <location>
        <begin position="134"/>
        <end position="152"/>
    </location>
</feature>
<comment type="caution">
    <text evidence="2">The sequence shown here is derived from an EMBL/GenBank/DDBJ whole genome shotgun (WGS) entry which is preliminary data.</text>
</comment>
<accession>A0ABS2RZ27</accession>
<feature type="transmembrane region" description="Helical" evidence="1">
    <location>
        <begin position="107"/>
        <end position="122"/>
    </location>
</feature>
<proteinExistence type="predicted"/>
<feature type="transmembrane region" description="Helical" evidence="1">
    <location>
        <begin position="83"/>
        <end position="101"/>
    </location>
</feature>
<feature type="transmembrane region" description="Helical" evidence="1">
    <location>
        <begin position="221"/>
        <end position="241"/>
    </location>
</feature>
<keyword evidence="1" id="KW-0472">Membrane</keyword>
<dbReference type="Proteomes" id="UP001195724">
    <property type="component" value="Unassembled WGS sequence"/>
</dbReference>
<dbReference type="EMBL" id="JAFBCL010000001">
    <property type="protein sequence ID" value="MBM7809247.1"/>
    <property type="molecule type" value="Genomic_DNA"/>
</dbReference>
<reference evidence="2 3" key="1">
    <citation type="submission" date="2021-01" db="EMBL/GenBank/DDBJ databases">
        <title>Sequencing the genomes of 1000 actinobacteria strains.</title>
        <authorList>
            <person name="Klenk H.-P."/>
        </authorList>
    </citation>
    <scope>NUCLEOTIDE SEQUENCE [LARGE SCALE GENOMIC DNA]</scope>
    <source>
        <strain evidence="2 3">DSM 44581</strain>
    </source>
</reference>
<keyword evidence="3" id="KW-1185">Reference proteome</keyword>
<evidence type="ECO:0000313" key="2">
    <source>
        <dbReference type="EMBL" id="MBM7809247.1"/>
    </source>
</evidence>
<feature type="transmembrane region" description="Helical" evidence="1">
    <location>
        <begin position="158"/>
        <end position="176"/>
    </location>
</feature>
<feature type="transmembrane region" description="Helical" evidence="1">
    <location>
        <begin position="196"/>
        <end position="215"/>
    </location>
</feature>
<sequence length="270" mass="28172">MTALVAPDRVRARVRVRLAGPGAVDRHLGALVVWALLAPDLRFDGRVLATAAVFLLGEVCVVLAALARDGGERVRGAPPTGPRALRLATVGALLWAVALVLAPHRPTWAVALVAVAPLVALLRSRRPRPGRRRAPFPAALGWAFVLVPHGLVAGDPDGAVVVQALLFGLGPLLLGVRSAAGDDPTTTAPACPRGGALFVTAVSAVEFLLVCAAPLVGAPWWFPFALLPTAVVRCCRLRVGFARGDAARARRLDVRAHRLTVAALVAVNLL</sequence>
<protein>
    <submittedName>
        <fullName evidence="2">Uncharacterized protein</fullName>
    </submittedName>
</protein>
<feature type="transmembrane region" description="Helical" evidence="1">
    <location>
        <begin position="47"/>
        <end position="67"/>
    </location>
</feature>
<dbReference type="RefSeq" id="WP_204840375.1">
    <property type="nucleotide sequence ID" value="NZ_JAFBCL010000001.1"/>
</dbReference>
<name>A0ABS2RZ27_9PSEU</name>
<keyword evidence="1" id="KW-0812">Transmembrane</keyword>
<organism evidence="2 3">
    <name type="scientific">Saccharothrix algeriensis</name>
    <dbReference type="NCBI Taxonomy" id="173560"/>
    <lineage>
        <taxon>Bacteria</taxon>
        <taxon>Bacillati</taxon>
        <taxon>Actinomycetota</taxon>
        <taxon>Actinomycetes</taxon>
        <taxon>Pseudonocardiales</taxon>
        <taxon>Pseudonocardiaceae</taxon>
        <taxon>Saccharothrix</taxon>
    </lineage>
</organism>
<keyword evidence="1" id="KW-1133">Transmembrane helix</keyword>
<gene>
    <name evidence="2" type="ORF">JOE68_000112</name>
</gene>
<evidence type="ECO:0000256" key="1">
    <source>
        <dbReference type="SAM" id="Phobius"/>
    </source>
</evidence>